<sequence length="361" mass="42626">MDKLIEKRDESPTRLASALLERTFLTDFLKQSSEADLIAKIKDYHKLLMNQVENLGTHIDTVLQKHEQDFLNAFKCQMFSLYTQLKDLKKKNDENEIRLKRDEQINKLQKSLDWFREEAIKLGESTQFYKKESDKWKAKAESLQDDRNFLENQLKNVKRKMKILQMEKKEESESEESLSTSQAHSRIFSDTKFIPTSKTGEIILEILNKSSTSDSFLYDLEKFFHDLEIKYNDSIRHIKNSLESEKKKFKQYSAQQSSLFFAKNDLESLFLECVEEVRKDISRRKAKNLADAKYTKRARTTVPEERGTMTPSDKRKILELLISNEQVLILLYEKLFPHRASQYANIAKSKPEFVQTQYELE</sequence>
<evidence type="ECO:0000313" key="3">
    <source>
        <dbReference type="Proteomes" id="UP000187209"/>
    </source>
</evidence>
<comment type="caution">
    <text evidence="2">The sequence shown here is derived from an EMBL/GenBank/DDBJ whole genome shotgun (WGS) entry which is preliminary data.</text>
</comment>
<feature type="coiled-coil region" evidence="1">
    <location>
        <begin position="133"/>
        <end position="174"/>
    </location>
</feature>
<dbReference type="PANTHER" id="PTHR40515">
    <property type="entry name" value="CILIA- AND FLAGELLA-ASSOCIATED PROTEIN 157"/>
    <property type="match status" value="1"/>
</dbReference>
<dbReference type="Proteomes" id="UP000187209">
    <property type="component" value="Unassembled WGS sequence"/>
</dbReference>
<protein>
    <submittedName>
        <fullName evidence="2">Uncharacterized protein</fullName>
    </submittedName>
</protein>
<name>A0A1R2CDY7_9CILI</name>
<accession>A0A1R2CDY7</accession>
<reference evidence="2 3" key="1">
    <citation type="submission" date="2016-11" db="EMBL/GenBank/DDBJ databases">
        <title>The macronuclear genome of Stentor coeruleus: a giant cell with tiny introns.</title>
        <authorList>
            <person name="Slabodnick M."/>
            <person name="Ruby J.G."/>
            <person name="Reiff S.B."/>
            <person name="Swart E.C."/>
            <person name="Gosai S."/>
            <person name="Prabakaran S."/>
            <person name="Witkowska E."/>
            <person name="Larue G.E."/>
            <person name="Fisher S."/>
            <person name="Freeman R.M."/>
            <person name="Gunawardena J."/>
            <person name="Chu W."/>
            <person name="Stover N.A."/>
            <person name="Gregory B.D."/>
            <person name="Nowacki M."/>
            <person name="Derisi J."/>
            <person name="Roy S.W."/>
            <person name="Marshall W.F."/>
            <person name="Sood P."/>
        </authorList>
    </citation>
    <scope>NUCLEOTIDE SEQUENCE [LARGE SCALE GENOMIC DNA]</scope>
    <source>
        <strain evidence="2">WM001</strain>
    </source>
</reference>
<dbReference type="PANTHER" id="PTHR40515:SF1">
    <property type="entry name" value="CILIA- AND FLAGELLA-ASSOCIATED PROTEIN 157"/>
    <property type="match status" value="1"/>
</dbReference>
<evidence type="ECO:0000256" key="1">
    <source>
        <dbReference type="SAM" id="Coils"/>
    </source>
</evidence>
<organism evidence="2 3">
    <name type="scientific">Stentor coeruleus</name>
    <dbReference type="NCBI Taxonomy" id="5963"/>
    <lineage>
        <taxon>Eukaryota</taxon>
        <taxon>Sar</taxon>
        <taxon>Alveolata</taxon>
        <taxon>Ciliophora</taxon>
        <taxon>Postciliodesmatophora</taxon>
        <taxon>Heterotrichea</taxon>
        <taxon>Heterotrichida</taxon>
        <taxon>Stentoridae</taxon>
        <taxon>Stentor</taxon>
    </lineage>
</organism>
<dbReference type="OrthoDB" id="433211at2759"/>
<gene>
    <name evidence="2" type="ORF">SteCoe_11061</name>
</gene>
<keyword evidence="3" id="KW-1185">Reference proteome</keyword>
<dbReference type="AlphaFoldDB" id="A0A1R2CDY7"/>
<evidence type="ECO:0000313" key="2">
    <source>
        <dbReference type="EMBL" id="OMJ87221.1"/>
    </source>
</evidence>
<dbReference type="EMBL" id="MPUH01000182">
    <property type="protein sequence ID" value="OMJ87221.1"/>
    <property type="molecule type" value="Genomic_DNA"/>
</dbReference>
<proteinExistence type="predicted"/>
<keyword evidence="1" id="KW-0175">Coiled coil</keyword>